<evidence type="ECO:0000256" key="1">
    <source>
        <dbReference type="ARBA" id="ARBA00004370"/>
    </source>
</evidence>
<comment type="subcellular location">
    <subcellularLocation>
        <location evidence="1">Membrane</location>
    </subcellularLocation>
</comment>
<dbReference type="PANTHER" id="PTHR24026:SF126">
    <property type="entry name" value="PROTOCADHERIN FAT 4"/>
    <property type="match status" value="1"/>
</dbReference>
<organism evidence="7 8">
    <name type="scientific">Oenanthe oenanthe</name>
    <name type="common">Northern wheatear</name>
    <dbReference type="NCBI Taxonomy" id="279966"/>
    <lineage>
        <taxon>Eukaryota</taxon>
        <taxon>Metazoa</taxon>
        <taxon>Chordata</taxon>
        <taxon>Craniata</taxon>
        <taxon>Vertebrata</taxon>
        <taxon>Euteleostomi</taxon>
        <taxon>Archelosauria</taxon>
        <taxon>Archosauria</taxon>
        <taxon>Dinosauria</taxon>
        <taxon>Saurischia</taxon>
        <taxon>Theropoda</taxon>
        <taxon>Coelurosauria</taxon>
        <taxon>Aves</taxon>
        <taxon>Neognathae</taxon>
        <taxon>Neoaves</taxon>
        <taxon>Telluraves</taxon>
        <taxon>Australaves</taxon>
        <taxon>Passeriformes</taxon>
        <taxon>Muscicapidae</taxon>
        <taxon>Oenanthe</taxon>
    </lineage>
</organism>
<evidence type="ECO:0000256" key="4">
    <source>
        <dbReference type="ARBA" id="ARBA00023136"/>
    </source>
</evidence>
<evidence type="ECO:0000256" key="3">
    <source>
        <dbReference type="ARBA" id="ARBA00022989"/>
    </source>
</evidence>
<dbReference type="PROSITE" id="PS50268">
    <property type="entry name" value="CADHERIN_2"/>
    <property type="match status" value="1"/>
</dbReference>
<keyword evidence="8" id="KW-1185">Reference proteome</keyword>
<keyword evidence="5" id="KW-0106">Calcium</keyword>
<keyword evidence="4" id="KW-0472">Membrane</keyword>
<evidence type="ECO:0000313" key="8">
    <source>
        <dbReference type="Proteomes" id="UP000565754"/>
    </source>
</evidence>
<dbReference type="InterPro" id="IPR015919">
    <property type="entry name" value="Cadherin-like_sf"/>
</dbReference>
<dbReference type="AlphaFoldDB" id="A0A7L1DRF8"/>
<keyword evidence="3" id="KW-1133">Transmembrane helix</keyword>
<evidence type="ECO:0000256" key="5">
    <source>
        <dbReference type="PROSITE-ProRule" id="PRU00043"/>
    </source>
</evidence>
<reference evidence="7 8" key="1">
    <citation type="submission" date="2019-09" db="EMBL/GenBank/DDBJ databases">
        <title>Bird 10,000 Genomes (B10K) Project - Family phase.</title>
        <authorList>
            <person name="Zhang G."/>
        </authorList>
    </citation>
    <scope>NUCLEOTIDE SEQUENCE [LARGE SCALE GENOMIC DNA]</scope>
    <source>
        <strain evidence="7">B10K-DU-001-74</strain>
        <tissue evidence="7">Muscle</tissue>
    </source>
</reference>
<evidence type="ECO:0000256" key="2">
    <source>
        <dbReference type="ARBA" id="ARBA00022692"/>
    </source>
</evidence>
<feature type="non-terminal residue" evidence="7">
    <location>
        <position position="1"/>
    </location>
</feature>
<accession>A0A7L1DRF8</accession>
<dbReference type="InterPro" id="IPR002126">
    <property type="entry name" value="Cadherin-like_dom"/>
</dbReference>
<dbReference type="Gene3D" id="2.60.40.60">
    <property type="entry name" value="Cadherins"/>
    <property type="match status" value="1"/>
</dbReference>
<name>A0A7L1DRF8_OENON</name>
<evidence type="ECO:0000313" key="7">
    <source>
        <dbReference type="EMBL" id="NXM79752.1"/>
    </source>
</evidence>
<proteinExistence type="predicted"/>
<protein>
    <submittedName>
        <fullName evidence="7">CAD23 protein</fullName>
    </submittedName>
</protein>
<comment type="caution">
    <text evidence="7">The sequence shown here is derived from an EMBL/GenBank/DDBJ whole genome shotgun (WGS) entry which is preliminary data.</text>
</comment>
<sequence length="64" mass="6763">PQFSKSQFSTSVYENEPAGTSVITMSATDLDEGDNGVVTYSIEGPGAGRGWGLFPREEGYGEEG</sequence>
<dbReference type="GO" id="GO:0005509">
    <property type="term" value="F:calcium ion binding"/>
    <property type="evidence" value="ECO:0007669"/>
    <property type="project" value="UniProtKB-UniRule"/>
</dbReference>
<dbReference type="PANTHER" id="PTHR24026">
    <property type="entry name" value="FAT ATYPICAL CADHERIN-RELATED"/>
    <property type="match status" value="1"/>
</dbReference>
<dbReference type="Pfam" id="PF00028">
    <property type="entry name" value="Cadherin"/>
    <property type="match status" value="1"/>
</dbReference>
<feature type="domain" description="Cadherin" evidence="6">
    <location>
        <begin position="4"/>
        <end position="54"/>
    </location>
</feature>
<dbReference type="Proteomes" id="UP000565754">
    <property type="component" value="Unassembled WGS sequence"/>
</dbReference>
<dbReference type="GO" id="GO:0007156">
    <property type="term" value="P:homophilic cell adhesion via plasma membrane adhesion molecules"/>
    <property type="evidence" value="ECO:0007669"/>
    <property type="project" value="InterPro"/>
</dbReference>
<dbReference type="GO" id="GO:0005886">
    <property type="term" value="C:plasma membrane"/>
    <property type="evidence" value="ECO:0007669"/>
    <property type="project" value="UniProtKB-SubCell"/>
</dbReference>
<gene>
    <name evidence="7" type="primary">Cdh23_0</name>
    <name evidence="7" type="ORF">OENOEN_R15072</name>
</gene>
<dbReference type="CDD" id="cd11304">
    <property type="entry name" value="Cadherin_repeat"/>
    <property type="match status" value="1"/>
</dbReference>
<evidence type="ECO:0000259" key="6">
    <source>
        <dbReference type="PROSITE" id="PS50268"/>
    </source>
</evidence>
<keyword evidence="2" id="KW-0812">Transmembrane</keyword>
<dbReference type="SUPFAM" id="SSF49313">
    <property type="entry name" value="Cadherin-like"/>
    <property type="match status" value="1"/>
</dbReference>
<feature type="non-terminal residue" evidence="7">
    <location>
        <position position="64"/>
    </location>
</feature>
<dbReference type="EMBL" id="VXBF01000457">
    <property type="protein sequence ID" value="NXM79752.1"/>
    <property type="molecule type" value="Genomic_DNA"/>
</dbReference>